<dbReference type="OrthoDB" id="6397760at2"/>
<dbReference type="Proteomes" id="UP000180253">
    <property type="component" value="Unassembled WGS sequence"/>
</dbReference>
<sequence length="152" mass="17416">MKKVVMLIATVLVLTGCQQSHLDIFPDLSDEQLMVQKLSVEQMHTDIDALLEGALKRRPDIEEYASLVALRAKVEQLKAGIKKPLNRVEFYRVVGKLTPYFQDGHSFLIWPYQELNEVREVGHKTFPFAVSVNGRGKLQMKCGLSRYRGYFC</sequence>
<comment type="caution">
    <text evidence="1">The sequence shown here is derived from an EMBL/GenBank/DDBJ whole genome shotgun (WGS) entry which is preliminary data.</text>
</comment>
<accession>A0A1S1N857</accession>
<dbReference type="EMBL" id="MNAN01000030">
    <property type="protein sequence ID" value="OHU95606.1"/>
    <property type="molecule type" value="Genomic_DNA"/>
</dbReference>
<evidence type="ECO:0000313" key="1">
    <source>
        <dbReference type="EMBL" id="OHU95606.1"/>
    </source>
</evidence>
<evidence type="ECO:0000313" key="2">
    <source>
        <dbReference type="Proteomes" id="UP000180253"/>
    </source>
</evidence>
<name>A0A1S1N857_9GAMM</name>
<dbReference type="AlphaFoldDB" id="A0A1S1N857"/>
<reference evidence="1 2" key="1">
    <citation type="submission" date="2016-10" db="EMBL/GenBank/DDBJ databases">
        <title>Pseudoalteromonas amylolytica sp. nov., isolated from the surface seawater.</title>
        <authorList>
            <person name="Wu Y.-H."/>
            <person name="Cheng H."/>
            <person name="Jin X.-B."/>
            <person name="Wang C.-S."/>
            <person name="Xu X.-W."/>
        </authorList>
    </citation>
    <scope>NUCLEOTIDE SEQUENCE [LARGE SCALE GENOMIC DNA]</scope>
    <source>
        <strain evidence="1 2">JCM 12483</strain>
    </source>
</reference>
<dbReference type="RefSeq" id="WP_070991794.1">
    <property type="nucleotide sequence ID" value="NZ_CBCSHD010000002.1"/>
</dbReference>
<dbReference type="PROSITE" id="PS51257">
    <property type="entry name" value="PROKAR_LIPOPROTEIN"/>
    <property type="match status" value="1"/>
</dbReference>
<gene>
    <name evidence="1" type="ORF">BIW53_10305</name>
</gene>
<proteinExistence type="predicted"/>
<keyword evidence="2" id="KW-1185">Reference proteome</keyword>
<dbReference type="STRING" id="327939.BIW53_10305"/>
<organism evidence="1 2">
    <name type="scientific">Pseudoalteromonas byunsanensis</name>
    <dbReference type="NCBI Taxonomy" id="327939"/>
    <lineage>
        <taxon>Bacteria</taxon>
        <taxon>Pseudomonadati</taxon>
        <taxon>Pseudomonadota</taxon>
        <taxon>Gammaproteobacteria</taxon>
        <taxon>Alteromonadales</taxon>
        <taxon>Pseudoalteromonadaceae</taxon>
        <taxon>Pseudoalteromonas</taxon>
    </lineage>
</organism>
<protein>
    <submittedName>
        <fullName evidence="1">Uncharacterized protein</fullName>
    </submittedName>
</protein>